<feature type="domain" description="ABC transporter" evidence="9">
    <location>
        <begin position="2"/>
        <end position="240"/>
    </location>
</feature>
<dbReference type="GeneID" id="96624639"/>
<gene>
    <name evidence="10" type="ORF">IDM49_10350</name>
</gene>
<evidence type="ECO:0000256" key="1">
    <source>
        <dbReference type="ARBA" id="ARBA00004202"/>
    </source>
</evidence>
<dbReference type="EMBL" id="CP061539">
    <property type="protein sequence ID" value="QNV37594.1"/>
    <property type="molecule type" value="Genomic_DNA"/>
</dbReference>
<dbReference type="InterPro" id="IPR030679">
    <property type="entry name" value="ABC_ATPase_HisP-typ"/>
</dbReference>
<dbReference type="PANTHER" id="PTHR43166:SF9">
    <property type="entry name" value="GLUTAMATE_ASPARTATE IMPORT ATP-BINDING PROTEIN GLTL"/>
    <property type="match status" value="1"/>
</dbReference>
<evidence type="ECO:0000256" key="2">
    <source>
        <dbReference type="ARBA" id="ARBA00005417"/>
    </source>
</evidence>
<dbReference type="GO" id="GO:0005886">
    <property type="term" value="C:plasma membrane"/>
    <property type="evidence" value="ECO:0007669"/>
    <property type="project" value="UniProtKB-SubCell"/>
</dbReference>
<keyword evidence="5" id="KW-0547">Nucleotide-binding</keyword>
<sequence length="245" mass="26898">MLKLEDLTKSFEATTVLDNISLDLESGETTVILGPSGSGKSTLLRCLNLLETPQSGTLFIEGDLVEFGGKLTDEQVRTIRKHSAMVFQSFNLFPHYTALQNVALAPVLNGKMNKKDANKLASDLLDKVGLGAKKDSYPDNLSGGQQQRVAIARALAVSPDYLLFDEPTSALDPELEAEVIGVLIDLAREKRSLVVVTHNMAFAQKVADRIVFLEGGHVLYNGRPEGFFSSTNERIRRFLNIFETV</sequence>
<protein>
    <submittedName>
        <fullName evidence="10">Amino acid ABC transporter ATP-binding protein</fullName>
    </submittedName>
</protein>
<dbReference type="InterPro" id="IPR027417">
    <property type="entry name" value="P-loop_NTPase"/>
</dbReference>
<dbReference type="SMART" id="SM00382">
    <property type="entry name" value="AAA"/>
    <property type="match status" value="1"/>
</dbReference>
<dbReference type="InterPro" id="IPR017871">
    <property type="entry name" value="ABC_transporter-like_CS"/>
</dbReference>
<comment type="subcellular location">
    <subcellularLocation>
        <location evidence="1">Cell membrane</location>
        <topology evidence="1">Peripheral membrane protein</topology>
    </subcellularLocation>
</comment>
<dbReference type="InterPro" id="IPR003439">
    <property type="entry name" value="ABC_transporter-like_ATP-bd"/>
</dbReference>
<evidence type="ECO:0000259" key="9">
    <source>
        <dbReference type="PROSITE" id="PS50893"/>
    </source>
</evidence>
<dbReference type="GO" id="GO:0016887">
    <property type="term" value="F:ATP hydrolysis activity"/>
    <property type="evidence" value="ECO:0007669"/>
    <property type="project" value="InterPro"/>
</dbReference>
<dbReference type="GO" id="GO:0005524">
    <property type="term" value="F:ATP binding"/>
    <property type="evidence" value="ECO:0007669"/>
    <property type="project" value="UniProtKB-KW"/>
</dbReference>
<dbReference type="KEGG" id="rter:IDM49_10350"/>
<dbReference type="GO" id="GO:0015424">
    <property type="term" value="F:ABC-type amino acid transporter activity"/>
    <property type="evidence" value="ECO:0007669"/>
    <property type="project" value="InterPro"/>
</dbReference>
<dbReference type="PROSITE" id="PS00211">
    <property type="entry name" value="ABC_TRANSPORTER_1"/>
    <property type="match status" value="1"/>
</dbReference>
<evidence type="ECO:0000313" key="10">
    <source>
        <dbReference type="EMBL" id="QNV37594.1"/>
    </source>
</evidence>
<comment type="similarity">
    <text evidence="2">Belongs to the ABC transporter superfamily.</text>
</comment>
<keyword evidence="8" id="KW-0472">Membrane</keyword>
<organism evidence="10 11">
    <name type="scientific">Rothia terrae</name>
    <dbReference type="NCBI Taxonomy" id="396015"/>
    <lineage>
        <taxon>Bacteria</taxon>
        <taxon>Bacillati</taxon>
        <taxon>Actinomycetota</taxon>
        <taxon>Actinomycetes</taxon>
        <taxon>Micrococcales</taxon>
        <taxon>Micrococcaceae</taxon>
        <taxon>Rothia</taxon>
    </lineage>
</organism>
<dbReference type="AlphaFoldDB" id="A0A7H2BD48"/>
<dbReference type="RefSeq" id="WP_168614127.1">
    <property type="nucleotide sequence ID" value="NZ_BAAAOX010000016.1"/>
</dbReference>
<evidence type="ECO:0000256" key="7">
    <source>
        <dbReference type="ARBA" id="ARBA00022970"/>
    </source>
</evidence>
<dbReference type="PANTHER" id="PTHR43166">
    <property type="entry name" value="AMINO ACID IMPORT ATP-BINDING PROTEIN"/>
    <property type="match status" value="1"/>
</dbReference>
<proteinExistence type="inferred from homology"/>
<keyword evidence="6 10" id="KW-0067">ATP-binding</keyword>
<keyword evidence="11" id="KW-1185">Reference proteome</keyword>
<evidence type="ECO:0000313" key="11">
    <source>
        <dbReference type="Proteomes" id="UP000516404"/>
    </source>
</evidence>
<keyword evidence="3" id="KW-0813">Transport</keyword>
<evidence type="ECO:0000256" key="5">
    <source>
        <dbReference type="ARBA" id="ARBA00022741"/>
    </source>
</evidence>
<dbReference type="SUPFAM" id="SSF52540">
    <property type="entry name" value="P-loop containing nucleoside triphosphate hydrolases"/>
    <property type="match status" value="1"/>
</dbReference>
<evidence type="ECO:0000256" key="8">
    <source>
        <dbReference type="ARBA" id="ARBA00023136"/>
    </source>
</evidence>
<name>A0A7H2BD48_9MICC</name>
<dbReference type="InterPro" id="IPR050086">
    <property type="entry name" value="MetN_ABC_transporter-like"/>
</dbReference>
<dbReference type="Pfam" id="PF00005">
    <property type="entry name" value="ABC_tran"/>
    <property type="match status" value="1"/>
</dbReference>
<dbReference type="Proteomes" id="UP000516404">
    <property type="component" value="Chromosome"/>
</dbReference>
<dbReference type="PIRSF" id="PIRSF039085">
    <property type="entry name" value="ABC_ATPase_HisP"/>
    <property type="match status" value="1"/>
</dbReference>
<evidence type="ECO:0000256" key="4">
    <source>
        <dbReference type="ARBA" id="ARBA00022475"/>
    </source>
</evidence>
<accession>A0A7H2BD48</accession>
<dbReference type="PROSITE" id="PS50893">
    <property type="entry name" value="ABC_TRANSPORTER_2"/>
    <property type="match status" value="1"/>
</dbReference>
<evidence type="ECO:0000256" key="3">
    <source>
        <dbReference type="ARBA" id="ARBA00022448"/>
    </source>
</evidence>
<evidence type="ECO:0000256" key="6">
    <source>
        <dbReference type="ARBA" id="ARBA00022840"/>
    </source>
</evidence>
<dbReference type="InterPro" id="IPR003593">
    <property type="entry name" value="AAA+_ATPase"/>
</dbReference>
<reference evidence="10 11" key="1">
    <citation type="submission" date="2020-09" db="EMBL/GenBank/DDBJ databases">
        <title>Investigation of environmental microbes.</title>
        <authorList>
            <person name="Ou Y."/>
            <person name="Kang Q."/>
        </authorList>
    </citation>
    <scope>NUCLEOTIDE SEQUENCE [LARGE SCALE GENOMIC DNA]</scope>
    <source>
        <strain evidence="10 11">KJZ-14</strain>
    </source>
</reference>
<keyword evidence="4" id="KW-1003">Cell membrane</keyword>
<dbReference type="Gene3D" id="3.40.50.300">
    <property type="entry name" value="P-loop containing nucleotide triphosphate hydrolases"/>
    <property type="match status" value="1"/>
</dbReference>
<keyword evidence="7" id="KW-0029">Amino-acid transport</keyword>